<accession>A0A8V5FP94</accession>
<reference evidence="2" key="3">
    <citation type="submission" date="2025-09" db="UniProtKB">
        <authorList>
            <consortium name="Ensembl"/>
        </authorList>
    </citation>
    <scope>IDENTIFICATION</scope>
</reference>
<organism evidence="2 3">
    <name type="scientific">Melopsittacus undulatus</name>
    <name type="common">Budgerigar</name>
    <name type="synonym">Psittacus undulatus</name>
    <dbReference type="NCBI Taxonomy" id="13146"/>
    <lineage>
        <taxon>Eukaryota</taxon>
        <taxon>Metazoa</taxon>
        <taxon>Chordata</taxon>
        <taxon>Craniata</taxon>
        <taxon>Vertebrata</taxon>
        <taxon>Euteleostomi</taxon>
        <taxon>Archelosauria</taxon>
        <taxon>Archosauria</taxon>
        <taxon>Dinosauria</taxon>
        <taxon>Saurischia</taxon>
        <taxon>Theropoda</taxon>
        <taxon>Coelurosauria</taxon>
        <taxon>Aves</taxon>
        <taxon>Neognathae</taxon>
        <taxon>Neoaves</taxon>
        <taxon>Telluraves</taxon>
        <taxon>Australaves</taxon>
        <taxon>Psittaciformes</taxon>
        <taxon>Psittaculidae</taxon>
        <taxon>Melopsittacus</taxon>
    </lineage>
</organism>
<dbReference type="Ensembl" id="ENSMUNT00000027336.1">
    <property type="protein sequence ID" value="ENSMUNP00000031976.1"/>
    <property type="gene ID" value="ENSMUNG00000021986.1"/>
</dbReference>
<keyword evidence="3" id="KW-1185">Reference proteome</keyword>
<evidence type="ECO:0000256" key="1">
    <source>
        <dbReference type="SAM" id="MobiDB-lite"/>
    </source>
</evidence>
<feature type="region of interest" description="Disordered" evidence="1">
    <location>
        <begin position="20"/>
        <end position="40"/>
    </location>
</feature>
<reference evidence="2" key="1">
    <citation type="submission" date="2020-03" db="EMBL/GenBank/DDBJ databases">
        <title>Melopsittacus undulatus (budgerigar) genome, bMelUnd1, maternal haplotype with Z.</title>
        <authorList>
            <person name="Gedman G."/>
            <person name="Mountcastle J."/>
            <person name="Haase B."/>
            <person name="Formenti G."/>
            <person name="Wright T."/>
            <person name="Apodaca J."/>
            <person name="Pelan S."/>
            <person name="Chow W."/>
            <person name="Rhie A."/>
            <person name="Howe K."/>
            <person name="Fedrigo O."/>
            <person name="Jarvis E.D."/>
        </authorList>
    </citation>
    <scope>NUCLEOTIDE SEQUENCE [LARGE SCALE GENOMIC DNA]</scope>
</reference>
<reference evidence="2" key="2">
    <citation type="submission" date="2025-08" db="UniProtKB">
        <authorList>
            <consortium name="Ensembl"/>
        </authorList>
    </citation>
    <scope>IDENTIFICATION</scope>
</reference>
<feature type="compositionally biased region" description="Basic and acidic residues" evidence="1">
    <location>
        <begin position="27"/>
        <end position="40"/>
    </location>
</feature>
<proteinExistence type="predicted"/>
<name>A0A8V5FP94_MELUD</name>
<sequence length="40" mass="4713">MNIPLDSPYRTWPISQAHHSSWQKRMCGKEKNREQGVCRG</sequence>
<dbReference type="AlphaFoldDB" id="A0A8V5FP94"/>
<protein>
    <submittedName>
        <fullName evidence="2">Uncharacterized protein</fullName>
    </submittedName>
</protein>
<dbReference type="Proteomes" id="UP000694405">
    <property type="component" value="Chromosome 3"/>
</dbReference>
<evidence type="ECO:0000313" key="2">
    <source>
        <dbReference type="Ensembl" id="ENSMUNP00000031976.1"/>
    </source>
</evidence>
<evidence type="ECO:0000313" key="3">
    <source>
        <dbReference type="Proteomes" id="UP000694405"/>
    </source>
</evidence>